<dbReference type="NCBIfam" id="NF006091">
    <property type="entry name" value="PRK08243.1"/>
    <property type="match status" value="1"/>
</dbReference>
<evidence type="ECO:0000313" key="5">
    <source>
        <dbReference type="Proteomes" id="UP000319859"/>
    </source>
</evidence>
<dbReference type="Proteomes" id="UP000319859">
    <property type="component" value="Unassembled WGS sequence"/>
</dbReference>
<sequence>MVATPRIRTQIRTQVGIIGAGPAGLFLSELLHRHGIASVILESRTREEIEGTIRAGVLENWTVDLMNQLGVGERMMREGHFHTGITLRFKGQSHHLDMVELTGGKKVTVYPQHEVIKDLVAHRLAQGAEIHFGVKDVALHDVATDRPFITYAQADGTPAVLTCDFIAGCDGFHGPSRQAIPAAARKEFQKIYPYGWLGILTEAPPSHHELIYARHDRGFALLSMRSPEIQRLYIQCDPKDDMALWPDARIWSELHQRLETVDGWTLTEGPIIQKGIIAMRSFVCETMRHGRLFLAGDAAHIVPPTGAKGLNLAVADVLVLSRALEKFYAKGDSAGLDAYAATCLARIWKGERFSWYMTTMLHTDEAASPFEHRIREADLDYVVSSRAAATALAENYVGLPI</sequence>
<dbReference type="EMBL" id="VITN01000015">
    <property type="protein sequence ID" value="TWB15328.1"/>
    <property type="molecule type" value="Genomic_DNA"/>
</dbReference>
<dbReference type="AlphaFoldDB" id="A0A560F111"/>
<dbReference type="PRINTS" id="PR00420">
    <property type="entry name" value="RNGMNOXGNASE"/>
</dbReference>
<name>A0A560F111_9PROT</name>
<dbReference type="PANTHER" id="PTHR43004">
    <property type="entry name" value="TRK SYSTEM POTASSIUM UPTAKE PROTEIN"/>
    <property type="match status" value="1"/>
</dbReference>
<dbReference type="GO" id="GO:0071949">
    <property type="term" value="F:FAD binding"/>
    <property type="evidence" value="ECO:0007669"/>
    <property type="project" value="InterPro"/>
</dbReference>
<keyword evidence="4" id="KW-0503">Monooxygenase</keyword>
<proteinExistence type="predicted"/>
<dbReference type="RefSeq" id="WP_186457488.1">
    <property type="nucleotide sequence ID" value="NZ_VITN01000015.1"/>
</dbReference>
<evidence type="ECO:0000259" key="3">
    <source>
        <dbReference type="Pfam" id="PF01494"/>
    </source>
</evidence>
<dbReference type="SUPFAM" id="SSF51905">
    <property type="entry name" value="FAD/NAD(P)-binding domain"/>
    <property type="match status" value="1"/>
</dbReference>
<evidence type="ECO:0000256" key="1">
    <source>
        <dbReference type="ARBA" id="ARBA00022630"/>
    </source>
</evidence>
<reference evidence="4 5" key="1">
    <citation type="submission" date="2019-06" db="EMBL/GenBank/DDBJ databases">
        <title>Genomic Encyclopedia of Type Strains, Phase IV (KMG-V): Genome sequencing to study the core and pangenomes of soil and plant-associated prokaryotes.</title>
        <authorList>
            <person name="Whitman W."/>
        </authorList>
    </citation>
    <scope>NUCLEOTIDE SEQUENCE [LARGE SCALE GENOMIC DNA]</scope>
    <source>
        <strain evidence="4 5">BR 11880</strain>
    </source>
</reference>
<dbReference type="NCBIfam" id="TIGR02360">
    <property type="entry name" value="pbenz_hydroxyl"/>
    <property type="match status" value="1"/>
</dbReference>
<accession>A0A560F111</accession>
<feature type="domain" description="FAD-binding" evidence="3">
    <location>
        <begin position="12"/>
        <end position="353"/>
    </location>
</feature>
<gene>
    <name evidence="4" type="ORF">FBZ89_115107</name>
</gene>
<dbReference type="Gene3D" id="3.30.9.10">
    <property type="entry name" value="D-Amino Acid Oxidase, subunit A, domain 2"/>
    <property type="match status" value="1"/>
</dbReference>
<comment type="caution">
    <text evidence="4">The sequence shown here is derived from an EMBL/GenBank/DDBJ whole genome shotgun (WGS) entry which is preliminary data.</text>
</comment>
<dbReference type="InterPro" id="IPR036188">
    <property type="entry name" value="FAD/NAD-bd_sf"/>
</dbReference>
<dbReference type="InterPro" id="IPR002938">
    <property type="entry name" value="FAD-bd"/>
</dbReference>
<protein>
    <submittedName>
        <fullName evidence="4">p-hydroxybenzoate 3-monooxygenase</fullName>
    </submittedName>
</protein>
<keyword evidence="2" id="KW-0274">FAD</keyword>
<dbReference type="GO" id="GO:0018659">
    <property type="term" value="F:4-hydroxybenzoate 3-monooxygenase activity"/>
    <property type="evidence" value="ECO:0007669"/>
    <property type="project" value="InterPro"/>
</dbReference>
<dbReference type="InterPro" id="IPR012733">
    <property type="entry name" value="HB_mOase"/>
</dbReference>
<organism evidence="4 5">
    <name type="scientific">Nitrospirillum amazonense</name>
    <dbReference type="NCBI Taxonomy" id="28077"/>
    <lineage>
        <taxon>Bacteria</taxon>
        <taxon>Pseudomonadati</taxon>
        <taxon>Pseudomonadota</taxon>
        <taxon>Alphaproteobacteria</taxon>
        <taxon>Rhodospirillales</taxon>
        <taxon>Azospirillaceae</taxon>
        <taxon>Nitrospirillum</taxon>
    </lineage>
</organism>
<keyword evidence="1" id="KW-0285">Flavoprotein</keyword>
<keyword evidence="4" id="KW-0560">Oxidoreductase</keyword>
<dbReference type="PANTHER" id="PTHR43004:SF3">
    <property type="entry name" value="P-HYDROXYBENZOATE HYDROXYLASE"/>
    <property type="match status" value="1"/>
</dbReference>
<dbReference type="GO" id="GO:0043639">
    <property type="term" value="P:benzoate catabolic process"/>
    <property type="evidence" value="ECO:0007669"/>
    <property type="project" value="InterPro"/>
</dbReference>
<dbReference type="InterPro" id="IPR050641">
    <property type="entry name" value="RIFMO-like"/>
</dbReference>
<evidence type="ECO:0000313" key="4">
    <source>
        <dbReference type="EMBL" id="TWB15328.1"/>
    </source>
</evidence>
<dbReference type="Pfam" id="PF01494">
    <property type="entry name" value="FAD_binding_3"/>
    <property type="match status" value="1"/>
</dbReference>
<dbReference type="Gene3D" id="3.50.50.60">
    <property type="entry name" value="FAD/NAD(P)-binding domain"/>
    <property type="match status" value="1"/>
</dbReference>
<dbReference type="SUPFAM" id="SSF54373">
    <property type="entry name" value="FAD-linked reductases, C-terminal domain"/>
    <property type="match status" value="1"/>
</dbReference>
<evidence type="ECO:0000256" key="2">
    <source>
        <dbReference type="ARBA" id="ARBA00022827"/>
    </source>
</evidence>